<dbReference type="EMBL" id="QKYT01000352">
    <property type="protein sequence ID" value="RIA86648.1"/>
    <property type="molecule type" value="Genomic_DNA"/>
</dbReference>
<gene>
    <name evidence="1" type="ORF">C1645_828976</name>
</gene>
<evidence type="ECO:0000313" key="2">
    <source>
        <dbReference type="Proteomes" id="UP000265703"/>
    </source>
</evidence>
<name>A0A397SKU8_9GLOM</name>
<evidence type="ECO:0000313" key="1">
    <source>
        <dbReference type="EMBL" id="RIA86648.1"/>
    </source>
</evidence>
<organism evidence="1 2">
    <name type="scientific">Glomus cerebriforme</name>
    <dbReference type="NCBI Taxonomy" id="658196"/>
    <lineage>
        <taxon>Eukaryota</taxon>
        <taxon>Fungi</taxon>
        <taxon>Fungi incertae sedis</taxon>
        <taxon>Mucoromycota</taxon>
        <taxon>Glomeromycotina</taxon>
        <taxon>Glomeromycetes</taxon>
        <taxon>Glomerales</taxon>
        <taxon>Glomeraceae</taxon>
        <taxon>Glomus</taxon>
    </lineage>
</organism>
<protein>
    <submittedName>
        <fullName evidence="1">Uncharacterized protein</fullName>
    </submittedName>
</protein>
<dbReference type="AlphaFoldDB" id="A0A397SKU8"/>
<keyword evidence="2" id="KW-1185">Reference proteome</keyword>
<dbReference type="Proteomes" id="UP000265703">
    <property type="component" value="Unassembled WGS sequence"/>
</dbReference>
<dbReference type="OrthoDB" id="2430711at2759"/>
<proteinExistence type="predicted"/>
<comment type="caution">
    <text evidence="1">The sequence shown here is derived from an EMBL/GenBank/DDBJ whole genome shotgun (WGS) entry which is preliminary data.</text>
</comment>
<sequence length="243" mass="28478">MQIRNLAAFSPLFPVAGKSNYARSVTFFLTYVEDDPHLQELLKCVCSVNLTHPGHYFAFDEALERFGVKFIKQNIGGKTMDMDELKSQISSVQTERDSIMAIKVSTIGFSKIFTCYNLGIARLIAIQRQDVYKIDSRNTQGHQKRDVIVHKLSENKNNEIQRQQINNTDQVRNTNIQENLTTEHKRQCRCTTNEEKKVLDNLFKFDFFSEELAIEVLRQLQDISNDWDMQRIRIYWNNHKQHN</sequence>
<reference evidence="1 2" key="1">
    <citation type="submission" date="2018-06" db="EMBL/GenBank/DDBJ databases">
        <title>Comparative genomics reveals the genomic features of Rhizophagus irregularis, R. cerebriforme, R. diaphanum and Gigaspora rosea, and their symbiotic lifestyle signature.</title>
        <authorList>
            <person name="Morin E."/>
            <person name="San Clemente H."/>
            <person name="Chen E.C.H."/>
            <person name="De La Providencia I."/>
            <person name="Hainaut M."/>
            <person name="Kuo A."/>
            <person name="Kohler A."/>
            <person name="Murat C."/>
            <person name="Tang N."/>
            <person name="Roy S."/>
            <person name="Loubradou J."/>
            <person name="Henrissat B."/>
            <person name="Grigoriev I.V."/>
            <person name="Corradi N."/>
            <person name="Roux C."/>
            <person name="Martin F.M."/>
        </authorList>
    </citation>
    <scope>NUCLEOTIDE SEQUENCE [LARGE SCALE GENOMIC DNA]</scope>
    <source>
        <strain evidence="1 2">DAOM 227022</strain>
    </source>
</reference>
<accession>A0A397SKU8</accession>